<dbReference type="Gene3D" id="3.40.50.720">
    <property type="entry name" value="NAD(P)-binding Rossmann-like Domain"/>
    <property type="match status" value="1"/>
</dbReference>
<evidence type="ECO:0000313" key="3">
    <source>
        <dbReference type="EMBL" id="AZG77080.1"/>
    </source>
</evidence>
<dbReference type="AlphaFoldDB" id="A0A3G8M7K3"/>
<dbReference type="InterPro" id="IPR003777">
    <property type="entry name" value="XdhC_CoxI"/>
</dbReference>
<evidence type="ECO:0000259" key="1">
    <source>
        <dbReference type="Pfam" id="PF02625"/>
    </source>
</evidence>
<sequence>MNYVPDPGRPRDALTSARRWLEEFGQAALATVVSTWGSSPVPVGGQMAIGPCGQFEGSVSGGCVEADVITQAADVLARDRPKLLEFGVGEELAWKADLPCGGAISIYVEPLQRERDSAFLDRVFSARRARMSLAVITTLATGARRLFDASELMPAEIAQCLVSGESRLLSLGDAPVFLHALTPPVRVVIVGATHVGQVLADLTNRIGYDVVVVDPRAAFASVDRLGDFKSLTDWPEISLKSLGLDPRTAVVALTHAAAIDDEALTEALRSHCLYIGALGSTRTHAKRLQRLAAAGFNDAELARISAPIGLPIGAKGPAEIAVSILAEIVKVARETRQA</sequence>
<proteinExistence type="predicted"/>
<dbReference type="EMBL" id="CP034086">
    <property type="protein sequence ID" value="AZG77080.1"/>
    <property type="molecule type" value="Genomic_DNA"/>
</dbReference>
<name>A0A3G8M7K3_9HYPH</name>
<dbReference type="InterPro" id="IPR027051">
    <property type="entry name" value="XdhC_Rossmann_dom"/>
</dbReference>
<dbReference type="Pfam" id="PF13478">
    <property type="entry name" value="XdhC_C"/>
    <property type="match status" value="1"/>
</dbReference>
<dbReference type="PANTHER" id="PTHR30388">
    <property type="entry name" value="ALDEHYDE OXIDOREDUCTASE MOLYBDENUM COFACTOR ASSEMBLY PROTEIN"/>
    <property type="match status" value="1"/>
</dbReference>
<dbReference type="RefSeq" id="WP_124738805.1">
    <property type="nucleotide sequence ID" value="NZ_CP034086.1"/>
</dbReference>
<dbReference type="Proteomes" id="UP000273982">
    <property type="component" value="Chromosome"/>
</dbReference>
<feature type="domain" description="XdhC- CoxI" evidence="1">
    <location>
        <begin position="20"/>
        <end position="87"/>
    </location>
</feature>
<organism evidence="3 4">
    <name type="scientific">Methylocystis rosea</name>
    <dbReference type="NCBI Taxonomy" id="173366"/>
    <lineage>
        <taxon>Bacteria</taxon>
        <taxon>Pseudomonadati</taxon>
        <taxon>Pseudomonadota</taxon>
        <taxon>Alphaproteobacteria</taxon>
        <taxon>Hyphomicrobiales</taxon>
        <taxon>Methylocystaceae</taxon>
        <taxon>Methylocystis</taxon>
    </lineage>
</organism>
<dbReference type="InterPro" id="IPR052698">
    <property type="entry name" value="MoCofactor_Util/Proc"/>
</dbReference>
<accession>A0A3G8M7K3</accession>
<feature type="domain" description="XdhC Rossmann" evidence="2">
    <location>
        <begin position="187"/>
        <end position="328"/>
    </location>
</feature>
<dbReference type="PANTHER" id="PTHR30388:SF4">
    <property type="entry name" value="MOLYBDENUM COFACTOR INSERTION CHAPERONE PAOD"/>
    <property type="match status" value="1"/>
</dbReference>
<dbReference type="Pfam" id="PF02625">
    <property type="entry name" value="XdhC_CoxI"/>
    <property type="match status" value="1"/>
</dbReference>
<evidence type="ECO:0000313" key="4">
    <source>
        <dbReference type="Proteomes" id="UP000273982"/>
    </source>
</evidence>
<protein>
    <submittedName>
        <fullName evidence="3">XdhC/CoxI family protein</fullName>
    </submittedName>
</protein>
<reference evidence="3 4" key="1">
    <citation type="submission" date="2018-11" db="EMBL/GenBank/DDBJ databases">
        <title>Genome squencing of methanotrophic bacteria isolated from alkaline groundwater in Korea.</title>
        <authorList>
            <person name="Nguyen L.N."/>
        </authorList>
    </citation>
    <scope>NUCLEOTIDE SEQUENCE [LARGE SCALE GENOMIC DNA]</scope>
    <source>
        <strain evidence="3 4">GW6</strain>
    </source>
</reference>
<dbReference type="KEGG" id="mros:EHO51_10230"/>
<gene>
    <name evidence="3" type="ORF">EHO51_10230</name>
</gene>
<evidence type="ECO:0000259" key="2">
    <source>
        <dbReference type="Pfam" id="PF13478"/>
    </source>
</evidence>